<protein>
    <recommendedName>
        <fullName evidence="3">Lipocalin-like domain-containing protein</fullName>
    </recommendedName>
</protein>
<sequence>MNIKSISIALTLTFVALFSCKKSETTVTPKTKTEYLAGTSSKSWKNTKAIAANGGLTIDLVNSQPTCVVDNILTFSTTKTYEIREGATKCNAADPDLVLKANWGFNADETKFTVDKISFQGRQFDNISFDIVELNDNIFVGKTTLALNGVNYEFSATFEPAK</sequence>
<name>A0A916YM88_9BACT</name>
<evidence type="ECO:0000313" key="2">
    <source>
        <dbReference type="Proteomes" id="UP000609064"/>
    </source>
</evidence>
<comment type="caution">
    <text evidence="1">The sequence shown here is derived from an EMBL/GenBank/DDBJ whole genome shotgun (WGS) entry which is preliminary data.</text>
</comment>
<dbReference type="Proteomes" id="UP000609064">
    <property type="component" value="Unassembled WGS sequence"/>
</dbReference>
<accession>A0A916YM88</accession>
<reference evidence="1" key="2">
    <citation type="submission" date="2020-09" db="EMBL/GenBank/DDBJ databases">
        <authorList>
            <person name="Sun Q."/>
            <person name="Zhou Y."/>
        </authorList>
    </citation>
    <scope>NUCLEOTIDE SEQUENCE</scope>
    <source>
        <strain evidence="1">CGMCC 1.15958</strain>
    </source>
</reference>
<dbReference type="PROSITE" id="PS51257">
    <property type="entry name" value="PROKAR_LIPOPROTEIN"/>
    <property type="match status" value="1"/>
</dbReference>
<keyword evidence="2" id="KW-1185">Reference proteome</keyword>
<proteinExistence type="predicted"/>
<dbReference type="RefSeq" id="WP_188765345.1">
    <property type="nucleotide sequence ID" value="NZ_BMKK01000002.1"/>
</dbReference>
<evidence type="ECO:0000313" key="1">
    <source>
        <dbReference type="EMBL" id="GGD51130.1"/>
    </source>
</evidence>
<evidence type="ECO:0008006" key="3">
    <source>
        <dbReference type="Google" id="ProtNLM"/>
    </source>
</evidence>
<gene>
    <name evidence="1" type="ORF">GCM10011514_14230</name>
</gene>
<dbReference type="EMBL" id="BMKK01000002">
    <property type="protein sequence ID" value="GGD51130.1"/>
    <property type="molecule type" value="Genomic_DNA"/>
</dbReference>
<dbReference type="AlphaFoldDB" id="A0A916YM88"/>
<organism evidence="1 2">
    <name type="scientific">Emticicia aquatilis</name>
    <dbReference type="NCBI Taxonomy" id="1537369"/>
    <lineage>
        <taxon>Bacteria</taxon>
        <taxon>Pseudomonadati</taxon>
        <taxon>Bacteroidota</taxon>
        <taxon>Cytophagia</taxon>
        <taxon>Cytophagales</taxon>
        <taxon>Leadbetterellaceae</taxon>
        <taxon>Emticicia</taxon>
    </lineage>
</organism>
<reference evidence="1" key="1">
    <citation type="journal article" date="2014" name="Int. J. Syst. Evol. Microbiol.">
        <title>Complete genome sequence of Corynebacterium casei LMG S-19264T (=DSM 44701T), isolated from a smear-ripened cheese.</title>
        <authorList>
            <consortium name="US DOE Joint Genome Institute (JGI-PGF)"/>
            <person name="Walter F."/>
            <person name="Albersmeier A."/>
            <person name="Kalinowski J."/>
            <person name="Ruckert C."/>
        </authorList>
    </citation>
    <scope>NUCLEOTIDE SEQUENCE</scope>
    <source>
        <strain evidence="1">CGMCC 1.15958</strain>
    </source>
</reference>